<accession>A0AAV0ALR8</accession>
<feature type="transmembrane region" description="Helical" evidence="1">
    <location>
        <begin position="42"/>
        <end position="59"/>
    </location>
</feature>
<evidence type="ECO:0000313" key="3">
    <source>
        <dbReference type="EMBL" id="CAH7674082.1"/>
    </source>
</evidence>
<comment type="caution">
    <text evidence="2">The sequence shown here is derived from an EMBL/GenBank/DDBJ whole genome shotgun (WGS) entry which is preliminary data.</text>
</comment>
<name>A0AAV0ALR8_PHAPC</name>
<evidence type="ECO:0000313" key="4">
    <source>
        <dbReference type="EMBL" id="CAH7690771.1"/>
    </source>
</evidence>
<keyword evidence="1" id="KW-0812">Transmembrane</keyword>
<dbReference type="AlphaFoldDB" id="A0AAV0ALR8"/>
<protein>
    <submittedName>
        <fullName evidence="2">Uncharacterized protein</fullName>
    </submittedName>
</protein>
<dbReference type="EMBL" id="CALTRL010001894">
    <property type="protein sequence ID" value="CAH7674082.1"/>
    <property type="molecule type" value="Genomic_DNA"/>
</dbReference>
<proteinExistence type="predicted"/>
<dbReference type="EMBL" id="CALTRL010006389">
    <property type="protein sequence ID" value="CAH7690771.1"/>
    <property type="molecule type" value="Genomic_DNA"/>
</dbReference>
<organism evidence="2 5">
    <name type="scientific">Phakopsora pachyrhizi</name>
    <name type="common">Asian soybean rust disease fungus</name>
    <dbReference type="NCBI Taxonomy" id="170000"/>
    <lineage>
        <taxon>Eukaryota</taxon>
        <taxon>Fungi</taxon>
        <taxon>Dikarya</taxon>
        <taxon>Basidiomycota</taxon>
        <taxon>Pucciniomycotina</taxon>
        <taxon>Pucciniomycetes</taxon>
        <taxon>Pucciniales</taxon>
        <taxon>Phakopsoraceae</taxon>
        <taxon>Phakopsora</taxon>
    </lineage>
</organism>
<dbReference type="Proteomes" id="UP001153365">
    <property type="component" value="Unassembled WGS sequence"/>
</dbReference>
<reference evidence="2" key="1">
    <citation type="submission" date="2022-06" db="EMBL/GenBank/DDBJ databases">
        <authorList>
            <consortium name="SYNGENTA / RWTH Aachen University"/>
        </authorList>
    </citation>
    <scope>NUCLEOTIDE SEQUENCE</scope>
</reference>
<evidence type="ECO:0000256" key="1">
    <source>
        <dbReference type="SAM" id="Phobius"/>
    </source>
</evidence>
<keyword evidence="1" id="KW-0472">Membrane</keyword>
<evidence type="ECO:0000313" key="5">
    <source>
        <dbReference type="Proteomes" id="UP001153365"/>
    </source>
</evidence>
<keyword evidence="5" id="KW-1185">Reference proteome</keyword>
<keyword evidence="1" id="KW-1133">Transmembrane helix</keyword>
<gene>
    <name evidence="2" type="ORF">PPACK8108_LOCUS2419</name>
    <name evidence="4" type="ORF">PPACK8108_LOCUS26205</name>
    <name evidence="3" type="ORF">PPACK8108_LOCUS8980</name>
</gene>
<evidence type="ECO:0000313" key="2">
    <source>
        <dbReference type="EMBL" id="CAH7667970.1"/>
    </source>
</evidence>
<dbReference type="EMBL" id="CALTRL010000404">
    <property type="protein sequence ID" value="CAH7667970.1"/>
    <property type="molecule type" value="Genomic_DNA"/>
</dbReference>
<sequence>MPFVDFPEDKPSFITLVDELGILVAASGKLRLDRQEDGFKQFLSLFSINFLKGLGLVLLETRMFRRFHKNKSKDQDILLFGQL</sequence>